<evidence type="ECO:0000259" key="2">
    <source>
        <dbReference type="SMART" id="SM00849"/>
    </source>
</evidence>
<dbReference type="RefSeq" id="WP_245960276.1">
    <property type="nucleotide sequence ID" value="NZ_REFO01000010.1"/>
</dbReference>
<accession>A0A3M0BSF6</accession>
<dbReference type="PANTHER" id="PTHR11203:SF37">
    <property type="entry name" value="INTEGRATOR COMPLEX SUBUNIT 11"/>
    <property type="match status" value="1"/>
</dbReference>
<proteinExistence type="predicted"/>
<evidence type="ECO:0000313" key="5">
    <source>
        <dbReference type="Proteomes" id="UP000280842"/>
    </source>
</evidence>
<dbReference type="EMBL" id="REFO01000010">
    <property type="protein sequence ID" value="RMA97768.1"/>
    <property type="molecule type" value="Genomic_DNA"/>
</dbReference>
<dbReference type="InterPro" id="IPR011108">
    <property type="entry name" value="RMMBL"/>
</dbReference>
<keyword evidence="5" id="KW-1185">Reference proteome</keyword>
<dbReference type="Pfam" id="PF10996">
    <property type="entry name" value="Beta-Casp"/>
    <property type="match status" value="1"/>
</dbReference>
<dbReference type="InterPro" id="IPR001279">
    <property type="entry name" value="Metallo-B-lactamas"/>
</dbReference>
<protein>
    <submittedName>
        <fullName evidence="4">Metallo-beta-lactamase family protein</fullName>
    </submittedName>
</protein>
<comment type="caution">
    <text evidence="4">The sequence shown here is derived from an EMBL/GenBank/DDBJ whole genome shotgun (WGS) entry which is preliminary data.</text>
</comment>
<dbReference type="GO" id="GO:0016787">
    <property type="term" value="F:hydrolase activity"/>
    <property type="evidence" value="ECO:0007669"/>
    <property type="project" value="UniProtKB-KW"/>
</dbReference>
<dbReference type="Pfam" id="PF07521">
    <property type="entry name" value="RMMBL"/>
    <property type="match status" value="1"/>
</dbReference>
<feature type="domain" description="Metallo-beta-lactamase" evidence="2">
    <location>
        <begin position="15"/>
        <end position="251"/>
    </location>
</feature>
<reference evidence="4 5" key="1">
    <citation type="submission" date="2018-10" db="EMBL/GenBank/DDBJ databases">
        <title>Genomic Encyclopedia of Archaeal and Bacterial Type Strains, Phase II (KMG-II): from individual species to whole genera.</title>
        <authorList>
            <person name="Goeker M."/>
        </authorList>
    </citation>
    <scope>NUCLEOTIDE SEQUENCE [LARGE SCALE GENOMIC DNA]</scope>
    <source>
        <strain evidence="4 5">VM1</strain>
    </source>
</reference>
<dbReference type="InterPro" id="IPR050698">
    <property type="entry name" value="MBL"/>
</dbReference>
<dbReference type="GO" id="GO:0004521">
    <property type="term" value="F:RNA endonuclease activity"/>
    <property type="evidence" value="ECO:0007669"/>
    <property type="project" value="TreeGrafter"/>
</dbReference>
<dbReference type="InterPro" id="IPR036866">
    <property type="entry name" value="RibonucZ/Hydroxyglut_hydro"/>
</dbReference>
<organism evidence="4 5">
    <name type="scientific">Hydrogenothermus marinus</name>
    <dbReference type="NCBI Taxonomy" id="133270"/>
    <lineage>
        <taxon>Bacteria</taxon>
        <taxon>Pseudomonadati</taxon>
        <taxon>Aquificota</taxon>
        <taxon>Aquificia</taxon>
        <taxon>Aquificales</taxon>
        <taxon>Hydrogenothermaceae</taxon>
        <taxon>Hydrogenothermus</taxon>
    </lineage>
</organism>
<dbReference type="SMART" id="SM00849">
    <property type="entry name" value="Lactamase_B"/>
    <property type="match status" value="1"/>
</dbReference>
<dbReference type="SUPFAM" id="SSF56281">
    <property type="entry name" value="Metallo-hydrolase/oxidoreductase"/>
    <property type="match status" value="1"/>
</dbReference>
<dbReference type="Gene3D" id="3.40.50.10890">
    <property type="match status" value="1"/>
</dbReference>
<dbReference type="Pfam" id="PF00753">
    <property type="entry name" value="Lactamase_B"/>
    <property type="match status" value="1"/>
</dbReference>
<evidence type="ECO:0000259" key="3">
    <source>
        <dbReference type="SMART" id="SM01027"/>
    </source>
</evidence>
<dbReference type="Proteomes" id="UP000280842">
    <property type="component" value="Unassembled WGS sequence"/>
</dbReference>
<dbReference type="CDD" id="cd16295">
    <property type="entry name" value="TTHA0252-CPSF-like_MBL-fold"/>
    <property type="match status" value="1"/>
</dbReference>
<evidence type="ECO:0000313" key="4">
    <source>
        <dbReference type="EMBL" id="RMA97768.1"/>
    </source>
</evidence>
<sequence length="466" mass="52973">MTILVRSYGATEMVTGSCHLIEVGKTRILVDCGMFQGENEDLNYEPFGFDPKNVDYLIVTHGHIDHIGRIPKLYKAGFRGKIITTLATKRIARIMLLDSAKVMLEEYQTEYKKALRRGRPEDVKPPLYYEDDVYDAMELFKITLDYEQKLSINDNITIKFKNAGHILGSTFVEIFIKDNGVNKKLVFSGDLGLKEKLIINPLEDEDYAISVYTESTYGNRNHKSLEKSIEEFKQAIIDTLKRGGNVVIPTFALERSQEVLYILRKMYDEGSLPTNARIFLDSPLAISATRIFLQFPQLFNEKLKEMIRKGENPFIFPNVEFTQTVEESKKINDIASGAIILAGSGMCTGGRIKHHLKHNLWREENSVIFVGYQTKGSLGRAIIDGAKTVRIYGEEIAVKAKIYTINGFSSHADQKTLLNWLGNIKGLENIFIVHGEKEVMEIFKEKIKEELNMKAHIVKKGEGIFI</sequence>
<dbReference type="SMART" id="SM01027">
    <property type="entry name" value="Beta-Casp"/>
    <property type="match status" value="1"/>
</dbReference>
<gene>
    <name evidence="4" type="ORF">CLV39_0395</name>
</gene>
<dbReference type="PANTHER" id="PTHR11203">
    <property type="entry name" value="CLEAVAGE AND POLYADENYLATION SPECIFICITY FACTOR FAMILY MEMBER"/>
    <property type="match status" value="1"/>
</dbReference>
<keyword evidence="1" id="KW-0378">Hydrolase</keyword>
<name>A0A3M0BSF6_9AQUI</name>
<dbReference type="Gene3D" id="3.60.15.10">
    <property type="entry name" value="Ribonuclease Z/Hydroxyacylglutathione hydrolase-like"/>
    <property type="match status" value="1"/>
</dbReference>
<dbReference type="InterPro" id="IPR022712">
    <property type="entry name" value="Beta_Casp"/>
</dbReference>
<evidence type="ECO:0000256" key="1">
    <source>
        <dbReference type="ARBA" id="ARBA00022801"/>
    </source>
</evidence>
<feature type="domain" description="Beta-Casp" evidence="3">
    <location>
        <begin position="256"/>
        <end position="382"/>
    </location>
</feature>
<dbReference type="AlphaFoldDB" id="A0A3M0BSF6"/>